<keyword evidence="1" id="KW-0812">Transmembrane</keyword>
<keyword evidence="1" id="KW-1133">Transmembrane helix</keyword>
<feature type="transmembrane region" description="Helical" evidence="1">
    <location>
        <begin position="79"/>
        <end position="98"/>
    </location>
</feature>
<dbReference type="Proteomes" id="UP000198824">
    <property type="component" value="Unassembled WGS sequence"/>
</dbReference>
<dbReference type="EMBL" id="FOZG01000002">
    <property type="protein sequence ID" value="SFR97036.1"/>
    <property type="molecule type" value="Genomic_DNA"/>
</dbReference>
<dbReference type="RefSeq" id="WP_093314357.1">
    <property type="nucleotide sequence ID" value="NZ_FOZG01000002.1"/>
</dbReference>
<gene>
    <name evidence="2" type="ORF">SAMN05192580_2111</name>
</gene>
<organism evidence="2 3">
    <name type="scientific">Sphingomonas jatrophae</name>
    <dbReference type="NCBI Taxonomy" id="1166337"/>
    <lineage>
        <taxon>Bacteria</taxon>
        <taxon>Pseudomonadati</taxon>
        <taxon>Pseudomonadota</taxon>
        <taxon>Alphaproteobacteria</taxon>
        <taxon>Sphingomonadales</taxon>
        <taxon>Sphingomonadaceae</taxon>
        <taxon>Sphingomonas</taxon>
    </lineage>
</organism>
<protein>
    <submittedName>
        <fullName evidence="2">Uncharacterized protein</fullName>
    </submittedName>
</protein>
<reference evidence="2 3" key="1">
    <citation type="submission" date="2016-10" db="EMBL/GenBank/DDBJ databases">
        <authorList>
            <person name="de Groot N.N."/>
        </authorList>
    </citation>
    <scope>NUCLEOTIDE SEQUENCE [LARGE SCALE GENOMIC DNA]</scope>
    <source>
        <strain evidence="2 3">S5-249</strain>
    </source>
</reference>
<dbReference type="STRING" id="1166337.SAMN05192580_2111"/>
<proteinExistence type="predicted"/>
<sequence>MSDRGKNGLAGFGLVALLAALLAVPCYLVTQSMSVSGADNQQLGISGAIFAGIAVIAALAGGATLWFGRRRGTGDTRIALAAVVFTSLLLTLVAVALSDTRPTPITPPSADI</sequence>
<evidence type="ECO:0000313" key="3">
    <source>
        <dbReference type="Proteomes" id="UP000198824"/>
    </source>
</evidence>
<keyword evidence="3" id="KW-1185">Reference proteome</keyword>
<feature type="transmembrane region" description="Helical" evidence="1">
    <location>
        <begin position="47"/>
        <end position="67"/>
    </location>
</feature>
<keyword evidence="1" id="KW-0472">Membrane</keyword>
<accession>A0A1I6L0R0</accession>
<name>A0A1I6L0R0_9SPHN</name>
<dbReference type="AlphaFoldDB" id="A0A1I6L0R0"/>
<evidence type="ECO:0000313" key="2">
    <source>
        <dbReference type="EMBL" id="SFR97036.1"/>
    </source>
</evidence>
<evidence type="ECO:0000256" key="1">
    <source>
        <dbReference type="SAM" id="Phobius"/>
    </source>
</evidence>